<dbReference type="AlphaFoldDB" id="A0A164M822"/>
<protein>
    <submittedName>
        <fullName evidence="1">Uncharacterized protein</fullName>
    </submittedName>
</protein>
<keyword evidence="2" id="KW-1185">Reference proteome</keyword>
<organism evidence="1 2">
    <name type="scientific">Sistotremastrum niveocremeum HHB9708</name>
    <dbReference type="NCBI Taxonomy" id="1314777"/>
    <lineage>
        <taxon>Eukaryota</taxon>
        <taxon>Fungi</taxon>
        <taxon>Dikarya</taxon>
        <taxon>Basidiomycota</taxon>
        <taxon>Agaricomycotina</taxon>
        <taxon>Agaricomycetes</taxon>
        <taxon>Sistotremastrales</taxon>
        <taxon>Sistotremastraceae</taxon>
        <taxon>Sertulicium</taxon>
        <taxon>Sertulicium niveocremeum</taxon>
    </lineage>
</organism>
<accession>A0A164M822</accession>
<gene>
    <name evidence="1" type="ORF">SISNIDRAFT_502777</name>
</gene>
<dbReference type="Proteomes" id="UP000076722">
    <property type="component" value="Unassembled WGS sequence"/>
</dbReference>
<name>A0A164M822_9AGAM</name>
<proteinExistence type="predicted"/>
<evidence type="ECO:0000313" key="2">
    <source>
        <dbReference type="Proteomes" id="UP000076722"/>
    </source>
</evidence>
<dbReference type="EMBL" id="KV419498">
    <property type="protein sequence ID" value="KZS86457.1"/>
    <property type="molecule type" value="Genomic_DNA"/>
</dbReference>
<evidence type="ECO:0000313" key="1">
    <source>
        <dbReference type="EMBL" id="KZS86457.1"/>
    </source>
</evidence>
<sequence>MTRGEAKRLGSRSTVSIRLNIHVASLLTVGQEFYFHLRSRDRISERECIRYSRTQLTWHQPRLLIWRDLERFGKSRCWRCQFAEGAVLEPSAAVIDVFLSERDYGGEDTDNRGTIRKFWEKEMRNNDYEREKRGTY</sequence>
<reference evidence="1 2" key="1">
    <citation type="journal article" date="2016" name="Mol. Biol. Evol.">
        <title>Comparative Genomics of Early-Diverging Mushroom-Forming Fungi Provides Insights into the Origins of Lignocellulose Decay Capabilities.</title>
        <authorList>
            <person name="Nagy L.G."/>
            <person name="Riley R."/>
            <person name="Tritt A."/>
            <person name="Adam C."/>
            <person name="Daum C."/>
            <person name="Floudas D."/>
            <person name="Sun H."/>
            <person name="Yadav J.S."/>
            <person name="Pangilinan J."/>
            <person name="Larsson K.H."/>
            <person name="Matsuura K."/>
            <person name="Barry K."/>
            <person name="Labutti K."/>
            <person name="Kuo R."/>
            <person name="Ohm R.A."/>
            <person name="Bhattacharya S.S."/>
            <person name="Shirouzu T."/>
            <person name="Yoshinaga Y."/>
            <person name="Martin F.M."/>
            <person name="Grigoriev I.V."/>
            <person name="Hibbett D.S."/>
        </authorList>
    </citation>
    <scope>NUCLEOTIDE SEQUENCE [LARGE SCALE GENOMIC DNA]</scope>
    <source>
        <strain evidence="1 2">HHB9708</strain>
    </source>
</reference>